<dbReference type="PATRIC" id="fig|471514.4.peg.2964"/>
<dbReference type="Gene3D" id="3.40.50.2000">
    <property type="entry name" value="Glycogen Phosphorylase B"/>
    <property type="match status" value="2"/>
</dbReference>
<dbReference type="RefSeq" id="WP_054967700.1">
    <property type="nucleotide sequence ID" value="NZ_LJCO01000011.1"/>
</dbReference>
<evidence type="ECO:0000313" key="4">
    <source>
        <dbReference type="Proteomes" id="UP000050482"/>
    </source>
</evidence>
<dbReference type="AlphaFoldDB" id="A0A0N8PPV2"/>
<feature type="domain" description="Glycosyltransferase subfamily 4-like N-terminal" evidence="2">
    <location>
        <begin position="15"/>
        <end position="177"/>
    </location>
</feature>
<sequence>MRIAMFTETFLPGTDGVITRLLATLRHLAEDGHEVLLFAPAGGPETYASAKVVGLPTFRFFLYPEKPFAFPRRLVGKAIREFQPDLIHVLNPAFLGLGGIYYARKWNIPLVASFHTNVPAYARHYHLDWLEPVLWWYFRSLHNRAEINLCTSRAMQTELERQRFKEVGLWERGVDVELYGSAKRSEEMRKRLMGEEATNSEHRLLLYVGRLASEKGLERLRALLDANPNVHLAIVGDGPHRRPLEQVFAGSQANFVGYLHGRELAEAYASADGFVFPSTTETLGLVLFEAMAAGLPIMAAHSEPTREVLENGAAGVIFDSLDPISMQTAAHSILYDDAVRDSVRNRGYAIAGDLDWEGPTRQLLNHYQRVLANEVKVGRAVHDGRS</sequence>
<keyword evidence="3" id="KW-0808">Transferase</keyword>
<dbReference type="Pfam" id="PF00534">
    <property type="entry name" value="Glycos_transf_1"/>
    <property type="match status" value="1"/>
</dbReference>
<name>A0A0N8PPV2_9BACL</name>
<accession>A0A0N8PPV2</accession>
<dbReference type="InterPro" id="IPR050194">
    <property type="entry name" value="Glycosyltransferase_grp1"/>
</dbReference>
<dbReference type="Proteomes" id="UP000050482">
    <property type="component" value="Unassembled WGS sequence"/>
</dbReference>
<evidence type="ECO:0000259" key="2">
    <source>
        <dbReference type="Pfam" id="PF13439"/>
    </source>
</evidence>
<dbReference type="CDD" id="cd03814">
    <property type="entry name" value="GT4-like"/>
    <property type="match status" value="1"/>
</dbReference>
<dbReference type="EMBL" id="LJCO01000011">
    <property type="protein sequence ID" value="KPV45357.1"/>
    <property type="molecule type" value="Genomic_DNA"/>
</dbReference>
<dbReference type="InterPro" id="IPR001296">
    <property type="entry name" value="Glyco_trans_1"/>
</dbReference>
<evidence type="ECO:0000259" key="1">
    <source>
        <dbReference type="Pfam" id="PF00534"/>
    </source>
</evidence>
<dbReference type="OrthoDB" id="9802525at2"/>
<feature type="domain" description="Glycosyl transferase family 1" evidence="1">
    <location>
        <begin position="191"/>
        <end position="348"/>
    </location>
</feature>
<organism evidence="3 4">
    <name type="scientific">Alicyclobacillus ferrooxydans</name>
    <dbReference type="NCBI Taxonomy" id="471514"/>
    <lineage>
        <taxon>Bacteria</taxon>
        <taxon>Bacillati</taxon>
        <taxon>Bacillota</taxon>
        <taxon>Bacilli</taxon>
        <taxon>Bacillales</taxon>
        <taxon>Alicyclobacillaceae</taxon>
        <taxon>Alicyclobacillus</taxon>
    </lineage>
</organism>
<evidence type="ECO:0000313" key="3">
    <source>
        <dbReference type="EMBL" id="KPV45357.1"/>
    </source>
</evidence>
<dbReference type="PANTHER" id="PTHR45947">
    <property type="entry name" value="SULFOQUINOVOSYL TRANSFERASE SQD2"/>
    <property type="match status" value="1"/>
</dbReference>
<dbReference type="STRING" id="471514.AN477_03140"/>
<dbReference type="SUPFAM" id="SSF53756">
    <property type="entry name" value="UDP-Glycosyltransferase/glycogen phosphorylase"/>
    <property type="match status" value="1"/>
</dbReference>
<dbReference type="GO" id="GO:0016757">
    <property type="term" value="F:glycosyltransferase activity"/>
    <property type="evidence" value="ECO:0007669"/>
    <property type="project" value="InterPro"/>
</dbReference>
<proteinExistence type="predicted"/>
<protein>
    <submittedName>
        <fullName evidence="3">Glycosyl transferase</fullName>
    </submittedName>
</protein>
<dbReference type="InterPro" id="IPR028098">
    <property type="entry name" value="Glyco_trans_4-like_N"/>
</dbReference>
<keyword evidence="4" id="KW-1185">Reference proteome</keyword>
<comment type="caution">
    <text evidence="3">The sequence shown here is derived from an EMBL/GenBank/DDBJ whole genome shotgun (WGS) entry which is preliminary data.</text>
</comment>
<gene>
    <name evidence="3" type="ORF">AN477_03140</name>
</gene>
<dbReference type="Pfam" id="PF13439">
    <property type="entry name" value="Glyco_transf_4"/>
    <property type="match status" value="1"/>
</dbReference>
<dbReference type="PANTHER" id="PTHR45947:SF3">
    <property type="entry name" value="SULFOQUINOVOSYL TRANSFERASE SQD2"/>
    <property type="match status" value="1"/>
</dbReference>
<reference evidence="3 4" key="1">
    <citation type="submission" date="2015-09" db="EMBL/GenBank/DDBJ databases">
        <title>Draft genome sequence of Alicyclobacillus ferrooxydans DSM 22381.</title>
        <authorList>
            <person name="Hemp J."/>
        </authorList>
    </citation>
    <scope>NUCLEOTIDE SEQUENCE [LARGE SCALE GENOMIC DNA]</scope>
    <source>
        <strain evidence="3 4">TC-34</strain>
    </source>
</reference>